<dbReference type="EMBL" id="FOCW01000002">
    <property type="protein sequence ID" value="SEN50772.1"/>
    <property type="molecule type" value="Genomic_DNA"/>
</dbReference>
<dbReference type="CDD" id="cd13401">
    <property type="entry name" value="Slt70-like"/>
    <property type="match status" value="1"/>
</dbReference>
<comment type="similarity">
    <text evidence="1">Belongs to the transglycosylase Slt family.</text>
</comment>
<keyword evidence="6" id="KW-1185">Reference proteome</keyword>
<dbReference type="Gene3D" id="1.10.530.10">
    <property type="match status" value="1"/>
</dbReference>
<feature type="domain" description="DUF4124" evidence="4">
    <location>
        <begin position="17"/>
        <end position="42"/>
    </location>
</feature>
<evidence type="ECO:0000313" key="6">
    <source>
        <dbReference type="Proteomes" id="UP000199531"/>
    </source>
</evidence>
<dbReference type="STRING" id="1121117.SAMN02745977_01425"/>
<name>A0A1H8H348_9BURK</name>
<dbReference type="SUPFAM" id="SSF53955">
    <property type="entry name" value="Lysozyme-like"/>
    <property type="match status" value="1"/>
</dbReference>
<feature type="signal peptide" evidence="2">
    <location>
        <begin position="1"/>
        <end position="25"/>
    </location>
</feature>
<protein>
    <recommendedName>
        <fullName evidence="7">Transglycosylase SLT domain-containing protein</fullName>
    </recommendedName>
</protein>
<dbReference type="Pfam" id="PF13511">
    <property type="entry name" value="DUF4124"/>
    <property type="match status" value="1"/>
</dbReference>
<accession>A0A1H8H348</accession>
<evidence type="ECO:0000256" key="2">
    <source>
        <dbReference type="SAM" id="SignalP"/>
    </source>
</evidence>
<evidence type="ECO:0008006" key="7">
    <source>
        <dbReference type="Google" id="ProtNLM"/>
    </source>
</evidence>
<dbReference type="Pfam" id="PF01464">
    <property type="entry name" value="SLT"/>
    <property type="match status" value="1"/>
</dbReference>
<evidence type="ECO:0000259" key="3">
    <source>
        <dbReference type="Pfam" id="PF01464"/>
    </source>
</evidence>
<dbReference type="InterPro" id="IPR023346">
    <property type="entry name" value="Lysozyme-like_dom_sf"/>
</dbReference>
<dbReference type="PANTHER" id="PTHR37423:SF2">
    <property type="entry name" value="MEMBRANE-BOUND LYTIC MUREIN TRANSGLYCOSYLASE C"/>
    <property type="match status" value="1"/>
</dbReference>
<organism evidence="5 6">
    <name type="scientific">Brachymonas denitrificans DSM 15123</name>
    <dbReference type="NCBI Taxonomy" id="1121117"/>
    <lineage>
        <taxon>Bacteria</taxon>
        <taxon>Pseudomonadati</taxon>
        <taxon>Pseudomonadota</taxon>
        <taxon>Betaproteobacteria</taxon>
        <taxon>Burkholderiales</taxon>
        <taxon>Comamonadaceae</taxon>
        <taxon>Brachymonas</taxon>
    </lineage>
</organism>
<evidence type="ECO:0000313" key="5">
    <source>
        <dbReference type="EMBL" id="SEN50772.1"/>
    </source>
</evidence>
<dbReference type="InterPro" id="IPR025392">
    <property type="entry name" value="DUF4124"/>
</dbReference>
<reference evidence="5 6" key="1">
    <citation type="submission" date="2016-10" db="EMBL/GenBank/DDBJ databases">
        <authorList>
            <person name="de Groot N.N."/>
        </authorList>
    </citation>
    <scope>NUCLEOTIDE SEQUENCE [LARGE SCALE GENOMIC DNA]</scope>
    <source>
        <strain evidence="5 6">DSM 15123</strain>
    </source>
</reference>
<dbReference type="AlphaFoldDB" id="A0A1H8H348"/>
<dbReference type="PANTHER" id="PTHR37423">
    <property type="entry name" value="SOLUBLE LYTIC MUREIN TRANSGLYCOSYLASE-RELATED"/>
    <property type="match status" value="1"/>
</dbReference>
<sequence>MKQLRGVFLLLATAMGSLLPLAAQADVWGYVDENGMTHFAEKKLDARYQLYFKTESFKFDPRKATVMATGRGARTRGVGAAGLVYNPKADSAAGTKAQRLVALINQSGAYRNVSKHMQRESARTGVDFELIKAVAAAESGFNSSAVSSAGAVGLMQIMPATARDMGVQSDERYTVEQKLTDPSLNVKLGTRYLKFLMNKFPGRLDLAIAAYNAGHGAVQRAGYAVPRYTETQNYVRTVLAIYQTLKPGAAGTAYAGATPIPLARNPKSNGRVSMTLAGAKTKAPQAVPAPVVRTTYQTPETVALAKDVAAKAEQPSAMDTVASKVTVAEAAPAPANIVGDDVVIKDPTDRTPPIH</sequence>
<keyword evidence="2" id="KW-0732">Signal</keyword>
<dbReference type="InterPro" id="IPR008258">
    <property type="entry name" value="Transglycosylase_SLT_dom_1"/>
</dbReference>
<proteinExistence type="inferred from homology"/>
<dbReference type="OrthoDB" id="9815002at2"/>
<gene>
    <name evidence="5" type="ORF">SAMN02745977_01425</name>
</gene>
<dbReference type="RefSeq" id="WP_091815907.1">
    <property type="nucleotide sequence ID" value="NZ_FOCW01000002.1"/>
</dbReference>
<feature type="domain" description="Transglycosylase SLT" evidence="3">
    <location>
        <begin position="118"/>
        <end position="222"/>
    </location>
</feature>
<evidence type="ECO:0000256" key="1">
    <source>
        <dbReference type="ARBA" id="ARBA00007734"/>
    </source>
</evidence>
<evidence type="ECO:0000259" key="4">
    <source>
        <dbReference type="Pfam" id="PF13511"/>
    </source>
</evidence>
<feature type="chain" id="PRO_5011508644" description="Transglycosylase SLT domain-containing protein" evidence="2">
    <location>
        <begin position="26"/>
        <end position="355"/>
    </location>
</feature>
<dbReference type="Proteomes" id="UP000199531">
    <property type="component" value="Unassembled WGS sequence"/>
</dbReference>